<dbReference type="Pfam" id="PF03965">
    <property type="entry name" value="Penicillinase_R"/>
    <property type="match status" value="1"/>
</dbReference>
<dbReference type="InterPro" id="IPR036388">
    <property type="entry name" value="WH-like_DNA-bd_sf"/>
</dbReference>
<keyword evidence="2" id="KW-0805">Transcription regulation</keyword>
<dbReference type="Proteomes" id="UP000807371">
    <property type="component" value="Unassembled WGS sequence"/>
</dbReference>
<keyword evidence="4" id="KW-0804">Transcription</keyword>
<sequence>MRGPRSEDPRPRRRGQGELEAQVLGALREAPGPVAAVWVRERLGGDLAYTTVMTILSRLHAKKAVTRERSGRSFLWRAASDEAGLAALRMHRVLDGQHDREAVLASFLTTLTPDDERLVRELLGDAANDPGNGPENGPENDPGA</sequence>
<reference evidence="6 7" key="1">
    <citation type="submission" date="2020-09" db="EMBL/GenBank/DDBJ databases">
        <title>Biosynthesis of the nuclear factor of activated T cells inhibitor NFAT-133 and its congeners in Streptomyces pactum.</title>
        <authorList>
            <person name="Zhou W."/>
            <person name="Posri P."/>
            <person name="Abugrain M.E."/>
            <person name="Weisberg A.J."/>
            <person name="Chang J.H."/>
            <person name="Mahmud T."/>
        </authorList>
    </citation>
    <scope>NUCLEOTIDE SEQUENCE [LARGE SCALE GENOMIC DNA]</scope>
    <source>
        <strain evidence="6 7">ATCC 27456</strain>
    </source>
</reference>
<dbReference type="Gene3D" id="1.10.10.10">
    <property type="entry name" value="Winged helix-like DNA-binding domain superfamily/Winged helix DNA-binding domain"/>
    <property type="match status" value="1"/>
</dbReference>
<comment type="caution">
    <text evidence="6">The sequence shown here is derived from an EMBL/GenBank/DDBJ whole genome shotgun (WGS) entry which is preliminary data.</text>
</comment>
<evidence type="ECO:0000256" key="1">
    <source>
        <dbReference type="ARBA" id="ARBA00011046"/>
    </source>
</evidence>
<keyword evidence="7" id="KW-1185">Reference proteome</keyword>
<gene>
    <name evidence="6" type="ORF">IHE55_15355</name>
</gene>
<evidence type="ECO:0000313" key="7">
    <source>
        <dbReference type="Proteomes" id="UP000807371"/>
    </source>
</evidence>
<evidence type="ECO:0000256" key="3">
    <source>
        <dbReference type="ARBA" id="ARBA00023125"/>
    </source>
</evidence>
<keyword evidence="3" id="KW-0238">DNA-binding</keyword>
<proteinExistence type="inferred from homology"/>
<feature type="region of interest" description="Disordered" evidence="5">
    <location>
        <begin position="123"/>
        <end position="144"/>
    </location>
</feature>
<protein>
    <submittedName>
        <fullName evidence="6">BlaI/MecI/CopY family transcriptional regulator</fullName>
    </submittedName>
</protein>
<evidence type="ECO:0000256" key="4">
    <source>
        <dbReference type="ARBA" id="ARBA00023163"/>
    </source>
</evidence>
<dbReference type="SUPFAM" id="SSF46785">
    <property type="entry name" value="Winged helix' DNA-binding domain"/>
    <property type="match status" value="1"/>
</dbReference>
<dbReference type="EMBL" id="JACYXC010000001">
    <property type="protein sequence ID" value="MBH5336088.1"/>
    <property type="molecule type" value="Genomic_DNA"/>
</dbReference>
<evidence type="ECO:0000313" key="6">
    <source>
        <dbReference type="EMBL" id="MBH5336088.1"/>
    </source>
</evidence>
<evidence type="ECO:0000256" key="5">
    <source>
        <dbReference type="SAM" id="MobiDB-lite"/>
    </source>
</evidence>
<organism evidence="6 7">
    <name type="scientific">Streptomyces pactum</name>
    <dbReference type="NCBI Taxonomy" id="68249"/>
    <lineage>
        <taxon>Bacteria</taxon>
        <taxon>Bacillati</taxon>
        <taxon>Actinomycetota</taxon>
        <taxon>Actinomycetes</taxon>
        <taxon>Kitasatosporales</taxon>
        <taxon>Streptomycetaceae</taxon>
        <taxon>Streptomyces</taxon>
    </lineage>
</organism>
<evidence type="ECO:0000256" key="2">
    <source>
        <dbReference type="ARBA" id="ARBA00023015"/>
    </source>
</evidence>
<dbReference type="RefSeq" id="WP_197989546.1">
    <property type="nucleotide sequence ID" value="NZ_JACYXC010000001.1"/>
</dbReference>
<dbReference type="InterPro" id="IPR036390">
    <property type="entry name" value="WH_DNA-bd_sf"/>
</dbReference>
<name>A0ABS0NLK7_9ACTN</name>
<accession>A0ABS0NLK7</accession>
<dbReference type="InterPro" id="IPR005650">
    <property type="entry name" value="BlaI_family"/>
</dbReference>
<comment type="similarity">
    <text evidence="1">Belongs to the BlaI transcriptional regulatory family.</text>
</comment>